<gene>
    <name evidence="1" type="ORF">RRF57_010747</name>
</gene>
<evidence type="ECO:0000313" key="1">
    <source>
        <dbReference type="EMBL" id="KAK5635035.1"/>
    </source>
</evidence>
<dbReference type="AlphaFoldDB" id="A0AAN7ULP4"/>
<organism evidence="1 2">
    <name type="scientific">Xylaria bambusicola</name>
    <dbReference type="NCBI Taxonomy" id="326684"/>
    <lineage>
        <taxon>Eukaryota</taxon>
        <taxon>Fungi</taxon>
        <taxon>Dikarya</taxon>
        <taxon>Ascomycota</taxon>
        <taxon>Pezizomycotina</taxon>
        <taxon>Sordariomycetes</taxon>
        <taxon>Xylariomycetidae</taxon>
        <taxon>Xylariales</taxon>
        <taxon>Xylariaceae</taxon>
        <taxon>Xylaria</taxon>
    </lineage>
</organism>
<comment type="caution">
    <text evidence="1">The sequence shown here is derived from an EMBL/GenBank/DDBJ whole genome shotgun (WGS) entry which is preliminary data.</text>
</comment>
<accession>A0AAN7ULP4</accession>
<name>A0AAN7ULP4_9PEZI</name>
<keyword evidence="2" id="KW-1185">Reference proteome</keyword>
<evidence type="ECO:0000313" key="2">
    <source>
        <dbReference type="Proteomes" id="UP001305414"/>
    </source>
</evidence>
<dbReference type="EMBL" id="JAWHQM010000047">
    <property type="protein sequence ID" value="KAK5635035.1"/>
    <property type="molecule type" value="Genomic_DNA"/>
</dbReference>
<reference evidence="1 2" key="1">
    <citation type="submission" date="2023-10" db="EMBL/GenBank/DDBJ databases">
        <title>Draft genome sequence of Xylaria bambusicola isolate GMP-LS, the root and basal stem rot pathogen of sugarcane in Indonesia.</title>
        <authorList>
            <person name="Selvaraj P."/>
            <person name="Muralishankar V."/>
            <person name="Muruganantham S."/>
            <person name="Sp S."/>
            <person name="Haryani S."/>
            <person name="Lau K.J.X."/>
            <person name="Naqvi N.I."/>
        </authorList>
    </citation>
    <scope>NUCLEOTIDE SEQUENCE [LARGE SCALE GENOMIC DNA]</scope>
    <source>
        <strain evidence="1">GMP-LS</strain>
    </source>
</reference>
<sequence length="109" mass="12297">MPLNTRSVPQPKMPDPIIGKIQCDNEVHANQKSPIGTITAPKIEDARWNSGSGTPWFLRTRRRWMRCQTGLVAAPNSMPTKIPKKLRPTCQRLNPYVLPKTNGNAPKKR</sequence>
<proteinExistence type="predicted"/>
<dbReference type="Proteomes" id="UP001305414">
    <property type="component" value="Unassembled WGS sequence"/>
</dbReference>
<protein>
    <submittedName>
        <fullName evidence="1">Uncharacterized protein</fullName>
    </submittedName>
</protein>